<organism evidence="2 3">
    <name type="scientific">Halorubrum lipolyticum DSM 21995</name>
    <dbReference type="NCBI Taxonomy" id="1227482"/>
    <lineage>
        <taxon>Archaea</taxon>
        <taxon>Methanobacteriati</taxon>
        <taxon>Methanobacteriota</taxon>
        <taxon>Stenosarchaea group</taxon>
        <taxon>Halobacteria</taxon>
        <taxon>Halobacteriales</taxon>
        <taxon>Haloferacaceae</taxon>
        <taxon>Halorubrum</taxon>
    </lineage>
</organism>
<gene>
    <name evidence="2" type="ORF">C469_09430</name>
</gene>
<accession>M0NR82</accession>
<dbReference type="AlphaFoldDB" id="M0NR82"/>
<protein>
    <submittedName>
        <fullName evidence="2">Uncharacterized protein</fullName>
    </submittedName>
</protein>
<dbReference type="EMBL" id="AOJG01000025">
    <property type="protein sequence ID" value="EMA60276.1"/>
    <property type="molecule type" value="Genomic_DNA"/>
</dbReference>
<dbReference type="PATRIC" id="fig|1227482.3.peg.1898"/>
<keyword evidence="3" id="KW-1185">Reference proteome</keyword>
<name>M0NR82_9EURY</name>
<sequence>MGLKGAVAIPASNASGKTGDEVSRKDEGGRSKHRSEGAQATERGAQQGPRVVATGALEVFAVDPQTSIYKRSTEALATFTVDLSATMYTQTCETQETFATTTDSL</sequence>
<feature type="compositionally biased region" description="Basic and acidic residues" evidence="1">
    <location>
        <begin position="18"/>
        <end position="36"/>
    </location>
</feature>
<evidence type="ECO:0000313" key="3">
    <source>
        <dbReference type="Proteomes" id="UP000011650"/>
    </source>
</evidence>
<dbReference type="Proteomes" id="UP000011650">
    <property type="component" value="Unassembled WGS sequence"/>
</dbReference>
<evidence type="ECO:0000313" key="2">
    <source>
        <dbReference type="EMBL" id="EMA60276.1"/>
    </source>
</evidence>
<evidence type="ECO:0000256" key="1">
    <source>
        <dbReference type="SAM" id="MobiDB-lite"/>
    </source>
</evidence>
<feature type="region of interest" description="Disordered" evidence="1">
    <location>
        <begin position="1"/>
        <end position="50"/>
    </location>
</feature>
<proteinExistence type="predicted"/>
<reference evidence="2 3" key="1">
    <citation type="journal article" date="2014" name="PLoS Genet.">
        <title>Phylogenetically driven sequencing of extremely halophilic archaea reveals strategies for static and dynamic osmo-response.</title>
        <authorList>
            <person name="Becker E.A."/>
            <person name="Seitzer P.M."/>
            <person name="Tritt A."/>
            <person name="Larsen D."/>
            <person name="Krusor M."/>
            <person name="Yao A.I."/>
            <person name="Wu D."/>
            <person name="Madern D."/>
            <person name="Eisen J.A."/>
            <person name="Darling A.E."/>
            <person name="Facciotti M.T."/>
        </authorList>
    </citation>
    <scope>NUCLEOTIDE SEQUENCE [LARGE SCALE GENOMIC DNA]</scope>
    <source>
        <strain evidence="2 3">DSM 21995</strain>
    </source>
</reference>
<comment type="caution">
    <text evidence="2">The sequence shown here is derived from an EMBL/GenBank/DDBJ whole genome shotgun (WGS) entry which is preliminary data.</text>
</comment>